<dbReference type="EMBL" id="SMCS01000001">
    <property type="protein sequence ID" value="TCV97136.1"/>
    <property type="molecule type" value="Genomic_DNA"/>
</dbReference>
<keyword evidence="8 13" id="KW-0238">DNA-binding</keyword>
<evidence type="ECO:0000256" key="10">
    <source>
        <dbReference type="ARBA" id="ARBA00044932"/>
    </source>
</evidence>
<dbReference type="FunFam" id="3.40.50.300:FF:000076">
    <property type="entry name" value="Replicative DNA helicase"/>
    <property type="match status" value="1"/>
</dbReference>
<keyword evidence="3 13" id="KW-0235">DNA replication</keyword>
<dbReference type="EC" id="5.6.2.3" evidence="12 13"/>
<comment type="caution">
    <text evidence="15">The sequence shown here is derived from an EMBL/GenBank/DDBJ whole genome shotgun (WGS) entry which is preliminary data.</text>
</comment>
<keyword evidence="16" id="KW-1185">Reference proteome</keyword>
<dbReference type="FunFam" id="1.10.860.10:FF:000001">
    <property type="entry name" value="Replicative DNA helicase"/>
    <property type="match status" value="1"/>
</dbReference>
<dbReference type="GO" id="GO:1990077">
    <property type="term" value="C:primosome complex"/>
    <property type="evidence" value="ECO:0007669"/>
    <property type="project" value="UniProtKB-UniRule"/>
</dbReference>
<evidence type="ECO:0000256" key="6">
    <source>
        <dbReference type="ARBA" id="ARBA00022806"/>
    </source>
</evidence>
<dbReference type="SUPFAM" id="SSF48024">
    <property type="entry name" value="N-terminal domain of DnaB helicase"/>
    <property type="match status" value="1"/>
</dbReference>
<dbReference type="Pfam" id="PF03796">
    <property type="entry name" value="DnaB_C"/>
    <property type="match status" value="1"/>
</dbReference>
<protein>
    <recommendedName>
        <fullName evidence="12 13">Replicative DNA helicase</fullName>
        <ecNumber evidence="12 13">5.6.2.3</ecNumber>
    </recommendedName>
</protein>
<dbReference type="GO" id="GO:0003677">
    <property type="term" value="F:DNA binding"/>
    <property type="evidence" value="ECO:0007669"/>
    <property type="project" value="UniProtKB-UniRule"/>
</dbReference>
<dbReference type="InterPro" id="IPR007692">
    <property type="entry name" value="DNA_helicase_DnaB"/>
</dbReference>
<comment type="function">
    <text evidence="10 13">The main replicative DNA helicase, it participates in initiation and elongation during chromosome replication. Travels ahead of the DNA replisome, separating dsDNA into templates for DNA synthesis. A processive ATP-dependent 5'-3' DNA helicase it has DNA-dependent ATPase activity.</text>
</comment>
<evidence type="ECO:0000259" key="14">
    <source>
        <dbReference type="PROSITE" id="PS51199"/>
    </source>
</evidence>
<dbReference type="Proteomes" id="UP000295645">
    <property type="component" value="Unassembled WGS sequence"/>
</dbReference>
<evidence type="ECO:0000256" key="1">
    <source>
        <dbReference type="ARBA" id="ARBA00008428"/>
    </source>
</evidence>
<dbReference type="InterPro" id="IPR027417">
    <property type="entry name" value="P-loop_NTPase"/>
</dbReference>
<dbReference type="Pfam" id="PF00772">
    <property type="entry name" value="DnaB"/>
    <property type="match status" value="1"/>
</dbReference>
<accession>A0A4R3YX74</accession>
<dbReference type="PROSITE" id="PS51199">
    <property type="entry name" value="SF4_HELICASE"/>
    <property type="match status" value="1"/>
</dbReference>
<evidence type="ECO:0000256" key="12">
    <source>
        <dbReference type="NCBIfam" id="TIGR00665"/>
    </source>
</evidence>
<evidence type="ECO:0000256" key="9">
    <source>
        <dbReference type="ARBA" id="ARBA00023235"/>
    </source>
</evidence>
<evidence type="ECO:0000256" key="5">
    <source>
        <dbReference type="ARBA" id="ARBA00022801"/>
    </source>
</evidence>
<dbReference type="InterPro" id="IPR007693">
    <property type="entry name" value="DNA_helicase_DnaB-like_N"/>
</dbReference>
<evidence type="ECO:0000256" key="2">
    <source>
        <dbReference type="ARBA" id="ARBA00022515"/>
    </source>
</evidence>
<dbReference type="Gene3D" id="3.40.50.300">
    <property type="entry name" value="P-loop containing nucleotide triphosphate hydrolases"/>
    <property type="match status" value="1"/>
</dbReference>
<comment type="catalytic activity">
    <reaction evidence="11 13">
        <text>ATP + H2O = ADP + phosphate + H(+)</text>
        <dbReference type="Rhea" id="RHEA:13065"/>
        <dbReference type="ChEBI" id="CHEBI:15377"/>
        <dbReference type="ChEBI" id="CHEBI:15378"/>
        <dbReference type="ChEBI" id="CHEBI:30616"/>
        <dbReference type="ChEBI" id="CHEBI:43474"/>
        <dbReference type="ChEBI" id="CHEBI:456216"/>
        <dbReference type="EC" id="5.6.2.3"/>
    </reaction>
</comment>
<evidence type="ECO:0000313" key="16">
    <source>
        <dbReference type="Proteomes" id="UP000295645"/>
    </source>
</evidence>
<dbReference type="CDD" id="cd00984">
    <property type="entry name" value="DnaB_C"/>
    <property type="match status" value="1"/>
</dbReference>
<dbReference type="NCBIfam" id="NF006443">
    <property type="entry name" value="PRK08760.1"/>
    <property type="match status" value="1"/>
</dbReference>
<keyword evidence="2 13" id="KW-0639">Primosome</keyword>
<evidence type="ECO:0000256" key="3">
    <source>
        <dbReference type="ARBA" id="ARBA00022705"/>
    </source>
</evidence>
<dbReference type="SUPFAM" id="SSF52540">
    <property type="entry name" value="P-loop containing nucleoside triphosphate hydrolases"/>
    <property type="match status" value="1"/>
</dbReference>
<dbReference type="RefSeq" id="WP_132141219.1">
    <property type="nucleotide sequence ID" value="NZ_SMCS01000001.1"/>
</dbReference>
<dbReference type="PANTHER" id="PTHR30153:SF2">
    <property type="entry name" value="REPLICATIVE DNA HELICASE"/>
    <property type="match status" value="1"/>
</dbReference>
<name>A0A4R3YX74_9GAMM</name>
<dbReference type="OrthoDB" id="9773982at2"/>
<sequence>MSFVPERKSGNPAIDALRIPPHSIEAEQAVLGGLMLAPDALDKVADKLSDDDFYRKDHRMIWRAINELANKGMPCDAITLGDWFIANDMGEMIGGASYLMELANSTPSAANIAAYGDIVREKSVLRQLIDAGTSITEDGYRPEGKSVQEVMELAEQRVFHIAESGARGKKDIVSMRTAVSEAFRMLTERYEKRGQLTGLSTGFTDLDELTSGLQPSDLIIVAARPSMGKTAFALNIAEAAAMRGKKSVAVFSMEMSASQLAFRLISSLGRIHQQHLRNGDLAEEDWPRVTSAITMLSDAKIFIDDTPAMSPVEMRSRARRLQREHGLGLIVIDYLQLMQVPGNKENRATEISEISRGLKALAKELNVPVVALSQLNRSLEQRADKRPMMSDLRESGAIEQDADVIMFIYRDEYYNKESPDKGLAEIIIGKQRNGPTDTVKLAFLGHYTKFENFAPDSYVGSFD</sequence>
<evidence type="ECO:0000256" key="11">
    <source>
        <dbReference type="ARBA" id="ARBA00048954"/>
    </source>
</evidence>
<dbReference type="AlphaFoldDB" id="A0A4R3YX74"/>
<dbReference type="InterPro" id="IPR007694">
    <property type="entry name" value="DNA_helicase_DnaB-like_C"/>
</dbReference>
<keyword evidence="9" id="KW-0413">Isomerase</keyword>
<dbReference type="InterPro" id="IPR016136">
    <property type="entry name" value="DNA_helicase_N/primase_C"/>
</dbReference>
<organism evidence="15 16">
    <name type="scientific">Luteibacter rhizovicinus</name>
    <dbReference type="NCBI Taxonomy" id="242606"/>
    <lineage>
        <taxon>Bacteria</taxon>
        <taxon>Pseudomonadati</taxon>
        <taxon>Pseudomonadota</taxon>
        <taxon>Gammaproteobacteria</taxon>
        <taxon>Lysobacterales</taxon>
        <taxon>Rhodanobacteraceae</taxon>
        <taxon>Luteibacter</taxon>
    </lineage>
</organism>
<keyword evidence="7 13" id="KW-0067">ATP-binding</keyword>
<dbReference type="GO" id="GO:0042802">
    <property type="term" value="F:identical protein binding"/>
    <property type="evidence" value="ECO:0007669"/>
    <property type="project" value="UniProtKB-ARBA"/>
</dbReference>
<evidence type="ECO:0000256" key="7">
    <source>
        <dbReference type="ARBA" id="ARBA00022840"/>
    </source>
</evidence>
<dbReference type="PANTHER" id="PTHR30153">
    <property type="entry name" value="REPLICATIVE DNA HELICASE DNAB"/>
    <property type="match status" value="1"/>
</dbReference>
<keyword evidence="4 13" id="KW-0547">Nucleotide-binding</keyword>
<keyword evidence="6 13" id="KW-0347">Helicase</keyword>
<dbReference type="GO" id="GO:0006269">
    <property type="term" value="P:DNA replication, synthesis of primer"/>
    <property type="evidence" value="ECO:0007669"/>
    <property type="project" value="UniProtKB-UniRule"/>
</dbReference>
<dbReference type="InterPro" id="IPR036185">
    <property type="entry name" value="DNA_heli_DnaB-like_N_sf"/>
</dbReference>
<dbReference type="Gene3D" id="1.10.860.10">
    <property type="entry name" value="DNAb Helicase, Chain A"/>
    <property type="match status" value="1"/>
</dbReference>
<keyword evidence="5 13" id="KW-0378">Hydrolase</keyword>
<evidence type="ECO:0000256" key="13">
    <source>
        <dbReference type="RuleBase" id="RU362085"/>
    </source>
</evidence>
<dbReference type="GO" id="GO:0005829">
    <property type="term" value="C:cytosol"/>
    <property type="evidence" value="ECO:0007669"/>
    <property type="project" value="TreeGrafter"/>
</dbReference>
<dbReference type="GO" id="GO:0043139">
    <property type="term" value="F:5'-3' DNA helicase activity"/>
    <property type="evidence" value="ECO:0007669"/>
    <property type="project" value="UniProtKB-EC"/>
</dbReference>
<dbReference type="GO" id="GO:0016887">
    <property type="term" value="F:ATP hydrolysis activity"/>
    <property type="evidence" value="ECO:0007669"/>
    <property type="project" value="RHEA"/>
</dbReference>
<evidence type="ECO:0000256" key="4">
    <source>
        <dbReference type="ARBA" id="ARBA00022741"/>
    </source>
</evidence>
<reference evidence="15 16" key="1">
    <citation type="submission" date="2019-03" db="EMBL/GenBank/DDBJ databases">
        <title>Above-ground endophytic microbial communities from plants in different locations in the United States.</title>
        <authorList>
            <person name="Frank C."/>
        </authorList>
    </citation>
    <scope>NUCLEOTIDE SEQUENCE [LARGE SCALE GENOMIC DNA]</scope>
    <source>
        <strain evidence="15 16">LP_13_YM</strain>
    </source>
</reference>
<evidence type="ECO:0000313" key="15">
    <source>
        <dbReference type="EMBL" id="TCV97136.1"/>
    </source>
</evidence>
<gene>
    <name evidence="15" type="ORF">EC912_101131</name>
</gene>
<dbReference type="NCBIfam" id="TIGR00665">
    <property type="entry name" value="DnaB"/>
    <property type="match status" value="1"/>
</dbReference>
<feature type="domain" description="SF4 helicase" evidence="14">
    <location>
        <begin position="192"/>
        <end position="457"/>
    </location>
</feature>
<dbReference type="NCBIfam" id="NF004384">
    <property type="entry name" value="PRK05748.1"/>
    <property type="match status" value="1"/>
</dbReference>
<evidence type="ECO:0000256" key="8">
    <source>
        <dbReference type="ARBA" id="ARBA00023125"/>
    </source>
</evidence>
<dbReference type="GO" id="GO:0005524">
    <property type="term" value="F:ATP binding"/>
    <property type="evidence" value="ECO:0007669"/>
    <property type="project" value="UniProtKB-UniRule"/>
</dbReference>
<comment type="similarity">
    <text evidence="1 13">Belongs to the helicase family. DnaB subfamily.</text>
</comment>
<proteinExistence type="inferred from homology"/>